<evidence type="ECO:0000313" key="9">
    <source>
        <dbReference type="EMBL" id="SFF61114.1"/>
    </source>
</evidence>
<dbReference type="PANTHER" id="PTHR19136">
    <property type="entry name" value="MOLYBDENUM COFACTOR GUANYLYLTRANSFERASE"/>
    <property type="match status" value="1"/>
</dbReference>
<dbReference type="GO" id="GO:0006777">
    <property type="term" value="P:Mo-molybdopterin cofactor biosynthetic process"/>
    <property type="evidence" value="ECO:0007669"/>
    <property type="project" value="UniProtKB-KW"/>
</dbReference>
<evidence type="ECO:0000256" key="2">
    <source>
        <dbReference type="ARBA" id="ARBA00022679"/>
    </source>
</evidence>
<evidence type="ECO:0000256" key="4">
    <source>
        <dbReference type="ARBA" id="ARBA00022741"/>
    </source>
</evidence>
<dbReference type="GO" id="GO:0046872">
    <property type="term" value="F:metal ion binding"/>
    <property type="evidence" value="ECO:0007669"/>
    <property type="project" value="UniProtKB-KW"/>
</dbReference>
<proteinExistence type="predicted"/>
<evidence type="ECO:0000313" key="10">
    <source>
        <dbReference type="Proteomes" id="UP000198897"/>
    </source>
</evidence>
<sequence length="179" mass="20504">MGKDKAWLKLCGQPVVVRIANELQKTVSNVVINQNEKLDLPMPSIGDIFQDAGPLGGLHSVMKSREEEWFFLSACDTPFIHESVYNYLSSFTDQTIDAVVPEYEGRLQPLSGIYRKSCLPIIETLLHNGERKVRLLLEQVHSVYVNDFHPLPSEDVNRHFFNMNTPEDYRKAQEICKIL</sequence>
<keyword evidence="7" id="KW-0501">Molybdenum cofactor biosynthesis</keyword>
<gene>
    <name evidence="9" type="ORF">SAMN05216353_10369</name>
</gene>
<dbReference type="InterPro" id="IPR013482">
    <property type="entry name" value="Molybde_CF_guanTrfase"/>
</dbReference>
<evidence type="ECO:0000256" key="5">
    <source>
        <dbReference type="ARBA" id="ARBA00022842"/>
    </source>
</evidence>
<evidence type="ECO:0000256" key="1">
    <source>
        <dbReference type="ARBA" id="ARBA00022490"/>
    </source>
</evidence>
<dbReference type="PANTHER" id="PTHR19136:SF81">
    <property type="entry name" value="MOLYBDENUM COFACTOR GUANYLYLTRANSFERASE"/>
    <property type="match status" value="1"/>
</dbReference>
<dbReference type="Pfam" id="PF12804">
    <property type="entry name" value="NTP_transf_3"/>
    <property type="match status" value="1"/>
</dbReference>
<dbReference type="InterPro" id="IPR025877">
    <property type="entry name" value="MobA-like_NTP_Trfase"/>
</dbReference>
<organism evidence="9 10">
    <name type="scientific">Halobacillus alkaliphilus</name>
    <dbReference type="NCBI Taxonomy" id="396056"/>
    <lineage>
        <taxon>Bacteria</taxon>
        <taxon>Bacillati</taxon>
        <taxon>Bacillota</taxon>
        <taxon>Bacilli</taxon>
        <taxon>Bacillales</taxon>
        <taxon>Bacillaceae</taxon>
        <taxon>Halobacillus</taxon>
    </lineage>
</organism>
<keyword evidence="3" id="KW-0479">Metal-binding</keyword>
<dbReference type="Gene3D" id="3.90.550.10">
    <property type="entry name" value="Spore Coat Polysaccharide Biosynthesis Protein SpsA, Chain A"/>
    <property type="match status" value="1"/>
</dbReference>
<dbReference type="CDD" id="cd02503">
    <property type="entry name" value="MobA"/>
    <property type="match status" value="1"/>
</dbReference>
<keyword evidence="6" id="KW-0342">GTP-binding</keyword>
<dbReference type="EMBL" id="FOOG01000003">
    <property type="protein sequence ID" value="SFF61114.1"/>
    <property type="molecule type" value="Genomic_DNA"/>
</dbReference>
<feature type="domain" description="MobA-like NTP transferase" evidence="8">
    <location>
        <begin position="1"/>
        <end position="139"/>
    </location>
</feature>
<evidence type="ECO:0000256" key="7">
    <source>
        <dbReference type="ARBA" id="ARBA00023150"/>
    </source>
</evidence>
<dbReference type="InterPro" id="IPR029044">
    <property type="entry name" value="Nucleotide-diphossugar_trans"/>
</dbReference>
<name>A0A1I2K2N5_9BACI</name>
<accession>A0A1I2K2N5</accession>
<dbReference type="GO" id="GO:0016779">
    <property type="term" value="F:nucleotidyltransferase activity"/>
    <property type="evidence" value="ECO:0007669"/>
    <property type="project" value="UniProtKB-KW"/>
</dbReference>
<dbReference type="Proteomes" id="UP000198897">
    <property type="component" value="Unassembled WGS sequence"/>
</dbReference>
<keyword evidence="4" id="KW-0547">Nucleotide-binding</keyword>
<protein>
    <submittedName>
        <fullName evidence="9">Molybdenum cofactor guanylyltransferase</fullName>
    </submittedName>
</protein>
<dbReference type="SUPFAM" id="SSF53448">
    <property type="entry name" value="Nucleotide-diphospho-sugar transferases"/>
    <property type="match status" value="1"/>
</dbReference>
<evidence type="ECO:0000259" key="8">
    <source>
        <dbReference type="Pfam" id="PF12804"/>
    </source>
</evidence>
<keyword evidence="5" id="KW-0460">Magnesium</keyword>
<evidence type="ECO:0000256" key="6">
    <source>
        <dbReference type="ARBA" id="ARBA00023134"/>
    </source>
</evidence>
<evidence type="ECO:0000256" key="3">
    <source>
        <dbReference type="ARBA" id="ARBA00022723"/>
    </source>
</evidence>
<keyword evidence="9" id="KW-0548">Nucleotidyltransferase</keyword>
<keyword evidence="2 9" id="KW-0808">Transferase</keyword>
<keyword evidence="1" id="KW-0963">Cytoplasm</keyword>
<reference evidence="10" key="1">
    <citation type="submission" date="2016-10" db="EMBL/GenBank/DDBJ databases">
        <authorList>
            <person name="Varghese N."/>
            <person name="Submissions S."/>
        </authorList>
    </citation>
    <scope>NUCLEOTIDE SEQUENCE [LARGE SCALE GENOMIC DNA]</scope>
    <source>
        <strain evidence="10">FP5</strain>
    </source>
</reference>
<dbReference type="GO" id="GO:0005525">
    <property type="term" value="F:GTP binding"/>
    <property type="evidence" value="ECO:0007669"/>
    <property type="project" value="UniProtKB-KW"/>
</dbReference>
<dbReference type="AlphaFoldDB" id="A0A1I2K2N5"/>
<keyword evidence="10" id="KW-1185">Reference proteome</keyword>